<dbReference type="AlphaFoldDB" id="A0A150FY09"/>
<evidence type="ECO:0000313" key="3">
    <source>
        <dbReference type="EMBL" id="KXZ42075.1"/>
    </source>
</evidence>
<accession>A0A150FY09</accession>
<reference evidence="4" key="1">
    <citation type="journal article" date="2016" name="Nat. Commun.">
        <title>The Gonium pectorale genome demonstrates co-option of cell cycle regulation during the evolution of multicellularity.</title>
        <authorList>
            <person name="Hanschen E.R."/>
            <person name="Marriage T.N."/>
            <person name="Ferris P.J."/>
            <person name="Hamaji T."/>
            <person name="Toyoda A."/>
            <person name="Fujiyama A."/>
            <person name="Neme R."/>
            <person name="Noguchi H."/>
            <person name="Minakuchi Y."/>
            <person name="Suzuki M."/>
            <person name="Kawai-Toyooka H."/>
            <person name="Smith D.R."/>
            <person name="Sparks H."/>
            <person name="Anderson J."/>
            <person name="Bakaric R."/>
            <person name="Luria V."/>
            <person name="Karger A."/>
            <person name="Kirschner M.W."/>
            <person name="Durand P.M."/>
            <person name="Michod R.E."/>
            <person name="Nozaki H."/>
            <person name="Olson B.J."/>
        </authorList>
    </citation>
    <scope>NUCLEOTIDE SEQUENCE [LARGE SCALE GENOMIC DNA]</scope>
    <source>
        <strain evidence="4">NIES-2863</strain>
    </source>
</reference>
<dbReference type="GO" id="GO:0016491">
    <property type="term" value="F:oxidoreductase activity"/>
    <property type="evidence" value="ECO:0007669"/>
    <property type="project" value="UniProtKB-KW"/>
</dbReference>
<name>A0A150FY09_GONPE</name>
<proteinExistence type="predicted"/>
<dbReference type="Gene3D" id="3.40.50.720">
    <property type="entry name" value="NAD(P)-binding Rossmann-like Domain"/>
    <property type="match status" value="1"/>
</dbReference>
<dbReference type="InterPro" id="IPR036291">
    <property type="entry name" value="NAD(P)-bd_dom_sf"/>
</dbReference>
<keyword evidence="4" id="KW-1185">Reference proteome</keyword>
<dbReference type="Pfam" id="PF03807">
    <property type="entry name" value="F420_oxidored"/>
    <property type="match status" value="1"/>
</dbReference>
<dbReference type="InterPro" id="IPR028939">
    <property type="entry name" value="P5C_Rdtase_cat_N"/>
</dbReference>
<protein>
    <recommendedName>
        <fullName evidence="2">Pyrroline-5-carboxylate reductase catalytic N-terminal domain-containing protein</fullName>
    </recommendedName>
</protein>
<comment type="caution">
    <text evidence="3">The sequence shown here is derived from an EMBL/GenBank/DDBJ whole genome shotgun (WGS) entry which is preliminary data.</text>
</comment>
<keyword evidence="1" id="KW-0560">Oxidoreductase</keyword>
<dbReference type="Proteomes" id="UP000075714">
    <property type="component" value="Unassembled WGS sequence"/>
</dbReference>
<evidence type="ECO:0000259" key="2">
    <source>
        <dbReference type="Pfam" id="PF03807"/>
    </source>
</evidence>
<evidence type="ECO:0000313" key="4">
    <source>
        <dbReference type="Proteomes" id="UP000075714"/>
    </source>
</evidence>
<gene>
    <name evidence="3" type="ORF">GPECTOR_210g418</name>
</gene>
<feature type="domain" description="Pyrroline-5-carboxylate reductase catalytic N-terminal" evidence="2">
    <location>
        <begin position="4"/>
        <end position="96"/>
    </location>
</feature>
<dbReference type="SUPFAM" id="SSF51735">
    <property type="entry name" value="NAD(P)-binding Rossmann-fold domains"/>
    <property type="match status" value="1"/>
</dbReference>
<dbReference type="STRING" id="33097.A0A150FY09"/>
<dbReference type="PANTHER" id="PTHR14239">
    <property type="entry name" value="DUDULIN-RELATED"/>
    <property type="match status" value="1"/>
</dbReference>
<organism evidence="3 4">
    <name type="scientific">Gonium pectorale</name>
    <name type="common">Green alga</name>
    <dbReference type="NCBI Taxonomy" id="33097"/>
    <lineage>
        <taxon>Eukaryota</taxon>
        <taxon>Viridiplantae</taxon>
        <taxon>Chlorophyta</taxon>
        <taxon>core chlorophytes</taxon>
        <taxon>Chlorophyceae</taxon>
        <taxon>CS clade</taxon>
        <taxon>Chlamydomonadales</taxon>
        <taxon>Volvocaceae</taxon>
        <taxon>Gonium</taxon>
    </lineage>
</organism>
<dbReference type="OrthoDB" id="550646at2759"/>
<evidence type="ECO:0000256" key="1">
    <source>
        <dbReference type="ARBA" id="ARBA00023002"/>
    </source>
</evidence>
<dbReference type="InterPro" id="IPR051267">
    <property type="entry name" value="STEAP_metalloreductase"/>
</dbReference>
<sequence length="219" mass="22928">MALKVAVIGAGNVGTTLGKQISRKHHVTYGVRDVTKYTELSKLPNSAVASVPDAVRDSQVVILTVPGAHSDDGIKAIAAGLGTEIRGKVVIDATNPVSPYPALEVRWTGKSGGEVLAEALPDSHVFKAFNTVGVEHMAQPDGSAISGEQLTMLFAGGPAGREAAEEVVAAAGFKPAYVGPIRYARNLEAIAELWIHLGVPGVGTADKWGRSFHFQALRK</sequence>
<dbReference type="EMBL" id="LSYV01000209">
    <property type="protein sequence ID" value="KXZ42075.1"/>
    <property type="molecule type" value="Genomic_DNA"/>
</dbReference>